<dbReference type="Gene3D" id="3.40.50.1820">
    <property type="entry name" value="alpha/beta hydrolase"/>
    <property type="match status" value="1"/>
</dbReference>
<dbReference type="STRING" id="2094558.A0A314Z4Z7"/>
<dbReference type="PANTHER" id="PTHR11614">
    <property type="entry name" value="PHOSPHOLIPASE-RELATED"/>
    <property type="match status" value="1"/>
</dbReference>
<dbReference type="Pfam" id="PF12146">
    <property type="entry name" value="Hydrolase_4"/>
    <property type="match status" value="1"/>
</dbReference>
<keyword evidence="3" id="KW-1185">Reference proteome</keyword>
<evidence type="ECO:0000313" key="3">
    <source>
        <dbReference type="Proteomes" id="UP000250321"/>
    </source>
</evidence>
<feature type="domain" description="Serine aminopeptidase S33" evidence="1">
    <location>
        <begin position="1"/>
        <end position="153"/>
    </location>
</feature>
<gene>
    <name evidence="2" type="ORF">Pyn_13885</name>
</gene>
<organism evidence="2 3">
    <name type="scientific">Prunus yedoensis var. nudiflora</name>
    <dbReference type="NCBI Taxonomy" id="2094558"/>
    <lineage>
        <taxon>Eukaryota</taxon>
        <taxon>Viridiplantae</taxon>
        <taxon>Streptophyta</taxon>
        <taxon>Embryophyta</taxon>
        <taxon>Tracheophyta</taxon>
        <taxon>Spermatophyta</taxon>
        <taxon>Magnoliopsida</taxon>
        <taxon>eudicotyledons</taxon>
        <taxon>Gunneridae</taxon>
        <taxon>Pentapetalae</taxon>
        <taxon>rosids</taxon>
        <taxon>fabids</taxon>
        <taxon>Rosales</taxon>
        <taxon>Rosaceae</taxon>
        <taxon>Amygdaloideae</taxon>
        <taxon>Amygdaleae</taxon>
        <taxon>Prunus</taxon>
    </lineage>
</organism>
<evidence type="ECO:0000313" key="2">
    <source>
        <dbReference type="EMBL" id="PQQ16482.1"/>
    </source>
</evidence>
<dbReference type="OrthoDB" id="2498029at2759"/>
<reference evidence="2 3" key="1">
    <citation type="submission" date="2018-02" db="EMBL/GenBank/DDBJ databases">
        <title>Draft genome of wild Prunus yedoensis var. nudiflora.</title>
        <authorList>
            <person name="Baek S."/>
            <person name="Kim J.-H."/>
            <person name="Choi K."/>
            <person name="Kim G.-B."/>
            <person name="Cho A."/>
            <person name="Jang H."/>
            <person name="Shin C.-H."/>
            <person name="Yu H.-J."/>
            <person name="Mun J.-H."/>
        </authorList>
    </citation>
    <scope>NUCLEOTIDE SEQUENCE [LARGE SCALE GENOMIC DNA]</scope>
    <source>
        <strain evidence="3">cv. Jeju island</strain>
        <tissue evidence="2">Leaf</tissue>
    </source>
</reference>
<dbReference type="InterPro" id="IPR029058">
    <property type="entry name" value="AB_hydrolase_fold"/>
</dbReference>
<dbReference type="SUPFAM" id="SSF53474">
    <property type="entry name" value="alpha/beta-Hydrolases"/>
    <property type="match status" value="1"/>
</dbReference>
<dbReference type="Proteomes" id="UP000250321">
    <property type="component" value="Unassembled WGS sequence"/>
</dbReference>
<accession>A0A314Z4Z7</accession>
<comment type="caution">
    <text evidence="2">The sequence shown here is derived from an EMBL/GenBank/DDBJ whole genome shotgun (WGS) entry which is preliminary data.</text>
</comment>
<proteinExistence type="predicted"/>
<protein>
    <submittedName>
        <fullName evidence="2">Caffeoylshikimate esterase-like</fullName>
    </submittedName>
</protein>
<evidence type="ECO:0000259" key="1">
    <source>
        <dbReference type="Pfam" id="PF12146"/>
    </source>
</evidence>
<dbReference type="InterPro" id="IPR022742">
    <property type="entry name" value="Hydrolase_4"/>
</dbReference>
<dbReference type="InterPro" id="IPR051044">
    <property type="entry name" value="MAG_DAG_Lipase"/>
</dbReference>
<name>A0A314Z4Z7_PRUYE</name>
<dbReference type="AlphaFoldDB" id="A0A314Z4Z7"/>
<sequence length="196" mass="22465">MGGAVALLMHRKKPEFWDGAVLVAPMCKIADELRPSPFVISALTFLCKFIPTWEIIPTNDIIDVAFKVPEIRKEIRENPYCYKGRPRLQTGYELLRVSSDLEQRLEEVTLPFLVLHGEDDKVTDKSVSKQLHDVASSQDKTLKMYPNMWHGLLYGETPDNIEIVFSDIISWLEERSAFGNSRLEGELKLRNDDLSK</sequence>
<dbReference type="EMBL" id="PJQY01000189">
    <property type="protein sequence ID" value="PQQ16482.1"/>
    <property type="molecule type" value="Genomic_DNA"/>
</dbReference>